<dbReference type="GO" id="GO:0030313">
    <property type="term" value="C:cell envelope"/>
    <property type="evidence" value="ECO:0007669"/>
    <property type="project" value="UniProtKB-SubCell"/>
</dbReference>
<evidence type="ECO:0000313" key="9">
    <source>
        <dbReference type="Proteomes" id="UP000186677"/>
    </source>
</evidence>
<dbReference type="GO" id="GO:0055085">
    <property type="term" value="P:transmembrane transport"/>
    <property type="evidence" value="ECO:0007669"/>
    <property type="project" value="UniProtKB-ARBA"/>
</dbReference>
<comment type="caution">
    <text evidence="7">The sequence shown here is derived from an EMBL/GenBank/DDBJ whole genome shotgun (WGS) entry which is preliminary data.</text>
</comment>
<evidence type="ECO:0000313" key="8">
    <source>
        <dbReference type="Proteomes" id="UP000185990"/>
    </source>
</evidence>
<dbReference type="AlphaFoldDB" id="A0A0M4Q8Q8"/>
<dbReference type="PANTHER" id="PTHR46847">
    <property type="entry name" value="D-ALLOSE-BINDING PERIPLASMIC PROTEIN-RELATED"/>
    <property type="match status" value="1"/>
</dbReference>
<dbReference type="EMBL" id="MPJC01000024">
    <property type="protein sequence ID" value="OKA17905.1"/>
    <property type="molecule type" value="Genomic_DNA"/>
</dbReference>
<sequence>MERHTLRCALLSTALLITPFMHAQADTADKTIALSNNYAGNSWRQSMLNSWQQTTDQAVKAGIIAGADSFTTGENQATEQAAQIQNLILQGYNAIVINAASPTALNGAVKQACDAGIVVVSFDGIVTEPCAYRISMDFKKSGMDGMDYLAKRFPDGANVLEVRGLAGVSVDEMIHSGVVAGASKHPQLKVVGSVNGNWSQTAAQKAVAGILPSLPKIDAVVTQGDDGFGVAQAFTAAGRPLPVIIFGNREEELAWWKKQTDANGYESFSISSAPSISSLSFWVAQQLLDGKQLPHDLLSPAISVTQDTLESSLKGLEKGGIVSHVYSVDDVAQLKSPAPQ</sequence>
<evidence type="ECO:0000256" key="2">
    <source>
        <dbReference type="ARBA" id="ARBA00007639"/>
    </source>
</evidence>
<keyword evidence="9" id="KW-1185">Reference proteome</keyword>
<evidence type="ECO:0000259" key="5">
    <source>
        <dbReference type="Pfam" id="PF13407"/>
    </source>
</evidence>
<dbReference type="Gene3D" id="3.40.50.2300">
    <property type="match status" value="2"/>
</dbReference>
<accession>A0A0M4Q8Q8</accession>
<feature type="chain" id="PRO_5005800081" evidence="4">
    <location>
        <begin position="24"/>
        <end position="340"/>
    </location>
</feature>
<dbReference type="Proteomes" id="UP000186677">
    <property type="component" value="Unassembled WGS sequence"/>
</dbReference>
<dbReference type="InterPro" id="IPR028082">
    <property type="entry name" value="Peripla_BP_I"/>
</dbReference>
<dbReference type="PANTHER" id="PTHR46847:SF1">
    <property type="entry name" value="D-ALLOSE-BINDING PERIPLASMIC PROTEIN-RELATED"/>
    <property type="match status" value="1"/>
</dbReference>
<evidence type="ECO:0000313" key="7">
    <source>
        <dbReference type="EMBL" id="OKA19994.1"/>
    </source>
</evidence>
<proteinExistence type="inferred from homology"/>
<dbReference type="GO" id="GO:0030246">
    <property type="term" value="F:carbohydrate binding"/>
    <property type="evidence" value="ECO:0007669"/>
    <property type="project" value="UniProtKB-ARBA"/>
</dbReference>
<reference evidence="6 9" key="2">
    <citation type="submission" date="2016-11" db="EMBL/GenBank/DDBJ databases">
        <title>Draft genome of Pseudomonas versuta A4R1.5.</title>
        <authorList>
            <person name="See-Too W.-S."/>
        </authorList>
    </citation>
    <scope>NUCLEOTIDE SEQUENCE [LARGE SCALE GENOMIC DNA]</scope>
    <source>
        <strain evidence="6 9">A4R1.5</strain>
    </source>
</reference>
<feature type="domain" description="Periplasmic binding protein" evidence="5">
    <location>
        <begin position="32"/>
        <end position="292"/>
    </location>
</feature>
<evidence type="ECO:0000256" key="4">
    <source>
        <dbReference type="SAM" id="SignalP"/>
    </source>
</evidence>
<dbReference type="RefSeq" id="WP_060691835.1">
    <property type="nucleotide sequence ID" value="NZ_CP012676.1"/>
</dbReference>
<evidence type="ECO:0000313" key="6">
    <source>
        <dbReference type="EMBL" id="OKA17905.1"/>
    </source>
</evidence>
<protein>
    <submittedName>
        <fullName evidence="7">ABC transporter substrate-binding protein</fullName>
    </submittedName>
</protein>
<dbReference type="Pfam" id="PF13407">
    <property type="entry name" value="Peripla_BP_4"/>
    <property type="match status" value="1"/>
</dbReference>
<dbReference type="CDD" id="cd19997">
    <property type="entry name" value="PBP1_ABC_sugar_binding-like"/>
    <property type="match status" value="1"/>
</dbReference>
<dbReference type="OrthoDB" id="9147297at2"/>
<dbReference type="EMBL" id="MPJD01000027">
    <property type="protein sequence ID" value="OKA19994.1"/>
    <property type="molecule type" value="Genomic_DNA"/>
</dbReference>
<name>A0A0M4Q8Q8_9PSED</name>
<comment type="similarity">
    <text evidence="2">Belongs to the bacterial solute-binding protein 2 family.</text>
</comment>
<dbReference type="InterPro" id="IPR025997">
    <property type="entry name" value="SBP_2_dom"/>
</dbReference>
<organism evidence="7 8">
    <name type="scientific">Pseudomonas versuta</name>
    <dbReference type="NCBI Taxonomy" id="1788301"/>
    <lineage>
        <taxon>Bacteria</taxon>
        <taxon>Pseudomonadati</taxon>
        <taxon>Pseudomonadota</taxon>
        <taxon>Gammaproteobacteria</taxon>
        <taxon>Pseudomonadales</taxon>
        <taxon>Pseudomonadaceae</taxon>
        <taxon>Pseudomonas</taxon>
    </lineage>
</organism>
<evidence type="ECO:0000256" key="1">
    <source>
        <dbReference type="ARBA" id="ARBA00004196"/>
    </source>
</evidence>
<accession>A0A1Q4KC44</accession>
<comment type="subcellular location">
    <subcellularLocation>
        <location evidence="1">Cell envelope</location>
    </subcellularLocation>
</comment>
<gene>
    <name evidence="6" type="ORF">BOH73_21350</name>
    <name evidence="7" type="ORF">BOH74_17230</name>
</gene>
<evidence type="ECO:0000256" key="3">
    <source>
        <dbReference type="ARBA" id="ARBA00022729"/>
    </source>
</evidence>
<dbReference type="KEGG" id="ppsy:AOC04_06935"/>
<keyword evidence="3 4" id="KW-0732">Signal</keyword>
<reference evidence="7 8" key="1">
    <citation type="submission" date="2016-11" db="EMBL/GenBank/DDBJ databases">
        <title>Draft genome of Pseudomonas versuta A4R1.12.</title>
        <authorList>
            <person name="See-Too W.-S."/>
        </authorList>
    </citation>
    <scope>NUCLEOTIDE SEQUENCE [LARGE SCALE GENOMIC DNA]</scope>
    <source>
        <strain evidence="7 8">A4R1.12</strain>
    </source>
</reference>
<feature type="signal peptide" evidence="4">
    <location>
        <begin position="1"/>
        <end position="23"/>
    </location>
</feature>
<dbReference type="Proteomes" id="UP000185990">
    <property type="component" value="Unassembled WGS sequence"/>
</dbReference>
<dbReference type="SUPFAM" id="SSF53822">
    <property type="entry name" value="Periplasmic binding protein-like I"/>
    <property type="match status" value="1"/>
</dbReference>